<dbReference type="InterPro" id="IPR001723">
    <property type="entry name" value="Nuclear_hrmn_rcpt"/>
</dbReference>
<dbReference type="InterPro" id="IPR035500">
    <property type="entry name" value="NHR-like_dom_sf"/>
</dbReference>
<keyword evidence="4" id="KW-0805">Transcription regulation</keyword>
<evidence type="ECO:0000256" key="3">
    <source>
        <dbReference type="ARBA" id="ARBA00022833"/>
    </source>
</evidence>
<evidence type="ECO:0000256" key="2">
    <source>
        <dbReference type="ARBA" id="ARBA00022771"/>
    </source>
</evidence>
<dbReference type="InterPro" id="IPR049635">
    <property type="entry name" value="HNF4_LBD"/>
</dbReference>
<feature type="domain" description="NR LBD" evidence="10">
    <location>
        <begin position="1"/>
        <end position="243"/>
    </location>
</feature>
<feature type="compositionally biased region" description="Gly residues" evidence="9">
    <location>
        <begin position="468"/>
        <end position="479"/>
    </location>
</feature>
<dbReference type="AlphaFoldDB" id="A0A7R8VK09"/>
<evidence type="ECO:0000256" key="4">
    <source>
        <dbReference type="ARBA" id="ARBA00023015"/>
    </source>
</evidence>
<evidence type="ECO:0000256" key="8">
    <source>
        <dbReference type="ARBA" id="ARBA00023242"/>
    </source>
</evidence>
<keyword evidence="3" id="KW-0862">Zinc</keyword>
<accession>A0A7R8VK09</accession>
<keyword evidence="6" id="KW-0804">Transcription</keyword>
<protein>
    <recommendedName>
        <fullName evidence="10">NR LBD domain-containing protein</fullName>
    </recommendedName>
</protein>
<evidence type="ECO:0000256" key="9">
    <source>
        <dbReference type="SAM" id="MobiDB-lite"/>
    </source>
</evidence>
<dbReference type="InterPro" id="IPR050274">
    <property type="entry name" value="Nuclear_hormone_rcpt_NR2"/>
</dbReference>
<organism evidence="11">
    <name type="scientific">Timema douglasi</name>
    <name type="common">Walking stick</name>
    <dbReference type="NCBI Taxonomy" id="61478"/>
    <lineage>
        <taxon>Eukaryota</taxon>
        <taxon>Metazoa</taxon>
        <taxon>Ecdysozoa</taxon>
        <taxon>Arthropoda</taxon>
        <taxon>Hexapoda</taxon>
        <taxon>Insecta</taxon>
        <taxon>Pterygota</taxon>
        <taxon>Neoptera</taxon>
        <taxon>Polyneoptera</taxon>
        <taxon>Phasmatodea</taxon>
        <taxon>Timematodea</taxon>
        <taxon>Timematoidea</taxon>
        <taxon>Timematidae</taxon>
        <taxon>Timema</taxon>
    </lineage>
</organism>
<dbReference type="SUPFAM" id="SSF48508">
    <property type="entry name" value="Nuclear receptor ligand-binding domain"/>
    <property type="match status" value="1"/>
</dbReference>
<keyword evidence="2" id="KW-0863">Zinc-finger</keyword>
<feature type="region of interest" description="Disordered" evidence="9">
    <location>
        <begin position="458"/>
        <end position="517"/>
    </location>
</feature>
<keyword evidence="7" id="KW-0675">Receptor</keyword>
<name>A0A7R8VK09_TIMDO</name>
<evidence type="ECO:0000256" key="7">
    <source>
        <dbReference type="ARBA" id="ARBA00023170"/>
    </source>
</evidence>
<dbReference type="PROSITE" id="PS51843">
    <property type="entry name" value="NR_LBD"/>
    <property type="match status" value="1"/>
</dbReference>
<proteinExistence type="predicted"/>
<dbReference type="EMBL" id="OA566100">
    <property type="protein sequence ID" value="CAD7198295.1"/>
    <property type="molecule type" value="Genomic_DNA"/>
</dbReference>
<evidence type="ECO:0000313" key="11">
    <source>
        <dbReference type="EMBL" id="CAD7198295.1"/>
    </source>
</evidence>
<dbReference type="Gene3D" id="1.10.565.10">
    <property type="entry name" value="Retinoid X Receptor"/>
    <property type="match status" value="1"/>
</dbReference>
<dbReference type="CDD" id="cd06931">
    <property type="entry name" value="NR_LBD_HNF4_like"/>
    <property type="match status" value="1"/>
</dbReference>
<evidence type="ECO:0000256" key="5">
    <source>
        <dbReference type="ARBA" id="ARBA00023125"/>
    </source>
</evidence>
<keyword evidence="5" id="KW-0238">DNA-binding</keyword>
<keyword evidence="8" id="KW-0539">Nucleus</keyword>
<dbReference type="PRINTS" id="PR00398">
    <property type="entry name" value="STRDHORMONER"/>
</dbReference>
<dbReference type="SMART" id="SM00430">
    <property type="entry name" value="HOLI"/>
    <property type="match status" value="1"/>
</dbReference>
<evidence type="ECO:0000259" key="10">
    <source>
        <dbReference type="PROSITE" id="PS51843"/>
    </source>
</evidence>
<dbReference type="Pfam" id="PF00104">
    <property type="entry name" value="Hormone_recep"/>
    <property type="match status" value="1"/>
</dbReference>
<reference evidence="11" key="1">
    <citation type="submission" date="2020-11" db="EMBL/GenBank/DDBJ databases">
        <authorList>
            <person name="Tran Van P."/>
        </authorList>
    </citation>
    <scope>NUCLEOTIDE SEQUENCE</scope>
</reference>
<evidence type="ECO:0000256" key="1">
    <source>
        <dbReference type="ARBA" id="ARBA00022723"/>
    </source>
</evidence>
<keyword evidence="1" id="KW-0479">Metal-binding</keyword>
<dbReference type="GO" id="GO:0003677">
    <property type="term" value="F:DNA binding"/>
    <property type="evidence" value="ECO:0007669"/>
    <property type="project" value="UniProtKB-KW"/>
</dbReference>
<dbReference type="GO" id="GO:0008270">
    <property type="term" value="F:zinc ion binding"/>
    <property type="evidence" value="ECO:0007669"/>
    <property type="project" value="UniProtKB-KW"/>
</dbReference>
<dbReference type="PANTHER" id="PTHR24083">
    <property type="entry name" value="NUCLEAR HORMONE RECEPTOR"/>
    <property type="match status" value="1"/>
</dbReference>
<gene>
    <name evidence="11" type="ORF">TDIB3V08_LOCUS4577</name>
</gene>
<sequence length="542" mass="60776">MGKLCFEFWPDVMRQIGSPEGDYDLSNKQIANISDVCESMKQQLLILVEWAKYIPAFTDLPLDDQVALLRAHAGEHLLLGLARRSMHLKDVLLLGNNCIITRHCPGSSHINCCVLHTDSGISSDLDISRVGSRVMDELVKPLTEVQIDDTEFACLKAIVFFDPNAKGLSDSGRIKVLRYQIQINLEDYISDRQYDSRGRFGEILLSLPALQSITWQMIEQIQFAKLFGVTRIDSLLQEMLLGGEYYNTLEEILLGGEYYNTLEEILLGGEYYNILEEILLGGEYYNTSEEILLGGEYYNILQEILLGGEYYNTLGEILLGGEYYNILQEILLGGEYYNILQEILLGGEYYNTLGEILLGGEYYNTMEEILLGGEYYNTLGEILLGGVYYNTLEEMLLGGEYYNTLEEILLGEYYNTLEKILLGGEYYNILQEILLGGEYYNILQEILLGGATGDINSQQNHSTASGSYQGGGGSSGGSPGSPLTPPGNPQCNSPPQRQHLTSNGHQPPVVILRELPHLTPEHEHAYRIAFKQEPSLEQETSY</sequence>
<evidence type="ECO:0000256" key="6">
    <source>
        <dbReference type="ARBA" id="ARBA00023163"/>
    </source>
</evidence>
<dbReference type="InterPro" id="IPR000536">
    <property type="entry name" value="Nucl_hrmn_rcpt_lig-bd"/>
</dbReference>
<feature type="compositionally biased region" description="Polar residues" evidence="9">
    <location>
        <begin position="490"/>
        <end position="505"/>
    </location>
</feature>
<dbReference type="FunFam" id="1.10.565.10:FF:000026">
    <property type="entry name" value="Hepatocyte nuclear factor 4"/>
    <property type="match status" value="1"/>
</dbReference>